<name>A0A6I6G7N4_9BACT</name>
<dbReference type="GO" id="GO:0008234">
    <property type="term" value="F:cysteine-type peptidase activity"/>
    <property type="evidence" value="ECO:0007669"/>
    <property type="project" value="InterPro"/>
</dbReference>
<organism evidence="4 5">
    <name type="scientific">Phnomibacter ginsenosidimutans</name>
    <dbReference type="NCBI Taxonomy" id="2676868"/>
    <lineage>
        <taxon>Bacteria</taxon>
        <taxon>Pseudomonadati</taxon>
        <taxon>Bacteroidota</taxon>
        <taxon>Chitinophagia</taxon>
        <taxon>Chitinophagales</taxon>
        <taxon>Chitinophagaceae</taxon>
        <taxon>Phnomibacter</taxon>
    </lineage>
</organism>
<dbReference type="EMBL" id="CP046566">
    <property type="protein sequence ID" value="QGW28397.1"/>
    <property type="molecule type" value="Genomic_DNA"/>
</dbReference>
<dbReference type="Gene3D" id="3.40.50.1460">
    <property type="match status" value="1"/>
</dbReference>
<dbReference type="Proteomes" id="UP000426027">
    <property type="component" value="Chromosome"/>
</dbReference>
<dbReference type="SUPFAM" id="SSF52129">
    <property type="entry name" value="Caspase-like"/>
    <property type="match status" value="1"/>
</dbReference>
<evidence type="ECO:0000313" key="4">
    <source>
        <dbReference type="EMBL" id="QGW28397.1"/>
    </source>
</evidence>
<feature type="region of interest" description="Disordered" evidence="2">
    <location>
        <begin position="1"/>
        <end position="21"/>
    </location>
</feature>
<dbReference type="InterPro" id="IPR001769">
    <property type="entry name" value="Gingipain"/>
</dbReference>
<dbReference type="Gene3D" id="3.40.50.10390">
    <property type="entry name" value="Gingipain r, domain 1"/>
    <property type="match status" value="1"/>
</dbReference>
<evidence type="ECO:0000259" key="3">
    <source>
        <dbReference type="Pfam" id="PF01364"/>
    </source>
</evidence>
<accession>A0A6I6G7N4</accession>
<proteinExistence type="predicted"/>
<dbReference type="RefSeq" id="WP_157478753.1">
    <property type="nucleotide sequence ID" value="NZ_CP046566.1"/>
</dbReference>
<dbReference type="InterPro" id="IPR029031">
    <property type="entry name" value="Gingipain_N_sf"/>
</dbReference>
<protein>
    <recommendedName>
        <fullName evidence="3">Gingipain domain-containing protein</fullName>
    </recommendedName>
</protein>
<dbReference type="InterPro" id="IPR029030">
    <property type="entry name" value="Caspase-like_dom_sf"/>
</dbReference>
<gene>
    <name evidence="4" type="ORF">GLV81_10085</name>
</gene>
<dbReference type="Pfam" id="PF01364">
    <property type="entry name" value="Peptidase_C25"/>
    <property type="match status" value="1"/>
</dbReference>
<reference evidence="4 5" key="1">
    <citation type="submission" date="2019-11" db="EMBL/GenBank/DDBJ databases">
        <authorList>
            <person name="Im W.T."/>
        </authorList>
    </citation>
    <scope>NUCLEOTIDE SEQUENCE [LARGE SCALE GENOMIC DNA]</scope>
    <source>
        <strain evidence="4 5">SB-02</strain>
    </source>
</reference>
<keyword evidence="1" id="KW-0732">Signal</keyword>
<sequence length="768" mass="85896">MRSSDLRPAEKSFCHTPPGVPPTTTTSVTSLLGLVLLFMCMAPLANAQTFRNEWINYSKTYYRFAVTPAATVSGAASNHANKGDYNMLYRIPYATLQSQGLTAVPVEQLQLLRNGVEVPIYTFPASGIMGTDGYIEFWGRANDGSADRDLYRSAINQVNDRWSMFSDTAYYYLSTNVGSNLRITDGVHNPLASSLVPDSFFMHTIRISPRNTRNLGFAINIQGKEVRSASFEAGEGWAENRFGNSPFIYGLGKLFAFKNTSSTISASYWAQGMSNVNKTVEFRLNDSIIGTRTFRRYNTDSVFYSNIPLSRINSNDSTFITVRLPVLDGGYRSMVSKVQFTYPRKFEFDKRTTAFEFVLPASATGKLLKFVNFDTSAAPKILIDETNRKRYQAVRVADTLWVELPASATASNLILTTVDLTPAKNIVREIAQLTPRNFTNYALAENQGDYLIISNQRLHNNNGNDPVDAYRAYRSSVAGGSYQAKVYDIEDITEQFGYNVFKHPIAIRNFLRYSRYQFGIQPKAVLLMGRGSTYDYSLTDTNISRLNLVPTWGQPASDNLLAAADNETITPVTPIGRVAAITGAEVQDYLDKVIAFEAVQASDTASHLWQKETLHLIGGNDPYIVDPIKGYMQKYQARITDTLVGANVQNFLRLNDPNTSANNAAIQQAVQRGTGIISYFGHSSATSFDFNLNDPASLNYTPGRLPVFLANGCKASEFFDLNTRRYNQAQLTLSERFVLTKNKGSCRIYFQYTLWHFAIPRCIYREMV</sequence>
<dbReference type="KEGG" id="fls:GLV81_10085"/>
<keyword evidence="5" id="KW-1185">Reference proteome</keyword>
<feature type="domain" description="Gingipain" evidence="3">
    <location>
        <begin position="450"/>
        <end position="745"/>
    </location>
</feature>
<evidence type="ECO:0000256" key="2">
    <source>
        <dbReference type="SAM" id="MobiDB-lite"/>
    </source>
</evidence>
<evidence type="ECO:0000256" key="1">
    <source>
        <dbReference type="ARBA" id="ARBA00022729"/>
    </source>
</evidence>
<dbReference type="GO" id="GO:0006508">
    <property type="term" value="P:proteolysis"/>
    <property type="evidence" value="ECO:0007669"/>
    <property type="project" value="InterPro"/>
</dbReference>
<dbReference type="AlphaFoldDB" id="A0A6I6G7N4"/>
<feature type="compositionally biased region" description="Basic and acidic residues" evidence="2">
    <location>
        <begin position="1"/>
        <end position="13"/>
    </location>
</feature>
<evidence type="ECO:0000313" key="5">
    <source>
        <dbReference type="Proteomes" id="UP000426027"/>
    </source>
</evidence>